<sequence length="259" mass="28145">MANTLLTDDSTPGVRVVTLNRPERMNALDGATLAALNDAVRTADDPGREIRVIVIRGSGRAFCAGNDLKWLASGVLADPAAHMRHQDLMQDTFARMEASRQIVIASVNGYAVAGGFELVLASDIVVVDEQAELGDAHLQRNLLPSGGGSQRLPRKIGLARAMYYLVTGRRMSGRDAERMGLASLAVSGAELDAATMQLAREIARTDADALAAMKQMTRRALEMPLNDGLTMERWMQYRYRTESPSLVASVQDFAQRDRG</sequence>
<proteinExistence type="inferred from homology"/>
<dbReference type="RefSeq" id="WP_060299286.1">
    <property type="nucleotide sequence ID" value="NZ_LPJX01000043.1"/>
</dbReference>
<dbReference type="CDD" id="cd06558">
    <property type="entry name" value="crotonase-like"/>
    <property type="match status" value="1"/>
</dbReference>
<dbReference type="Pfam" id="PF00378">
    <property type="entry name" value="ECH_1"/>
    <property type="match status" value="1"/>
</dbReference>
<evidence type="ECO:0000313" key="4">
    <source>
        <dbReference type="Proteomes" id="UP000061512"/>
    </source>
</evidence>
<name>A0A132EZC7_9BURK</name>
<dbReference type="AlphaFoldDB" id="A0A132EZC7"/>
<dbReference type="InterPro" id="IPR018376">
    <property type="entry name" value="Enoyl-CoA_hyd/isom_CS"/>
</dbReference>
<dbReference type="SUPFAM" id="SSF52096">
    <property type="entry name" value="ClpP/crotonase"/>
    <property type="match status" value="1"/>
</dbReference>
<comment type="caution">
    <text evidence="3">The sequence shown here is derived from an EMBL/GenBank/DDBJ whole genome shotgun (WGS) entry which is preliminary data.</text>
</comment>
<evidence type="ECO:0000256" key="1">
    <source>
        <dbReference type="ARBA" id="ARBA00005254"/>
    </source>
</evidence>
<evidence type="ECO:0000313" key="3">
    <source>
        <dbReference type="EMBL" id="KWF64237.1"/>
    </source>
</evidence>
<dbReference type="PANTHER" id="PTHR43802">
    <property type="entry name" value="ENOYL-COA HYDRATASE"/>
    <property type="match status" value="1"/>
</dbReference>
<dbReference type="PANTHER" id="PTHR43802:SF1">
    <property type="entry name" value="IP11341P-RELATED"/>
    <property type="match status" value="1"/>
</dbReference>
<reference evidence="3 4" key="1">
    <citation type="submission" date="2015-11" db="EMBL/GenBank/DDBJ databases">
        <title>Expanding the genomic diversity of Burkholderia species for the development of highly accurate diagnostics.</title>
        <authorList>
            <person name="Sahl J."/>
            <person name="Keim P."/>
            <person name="Wagner D."/>
        </authorList>
    </citation>
    <scope>NUCLEOTIDE SEQUENCE [LARGE SCALE GENOMIC DNA]</scope>
    <source>
        <strain evidence="3 4">MSMB574WGS</strain>
    </source>
</reference>
<organism evidence="3 4">
    <name type="scientific">Burkholderia pseudomultivorans</name>
    <dbReference type="NCBI Taxonomy" id="1207504"/>
    <lineage>
        <taxon>Bacteria</taxon>
        <taxon>Pseudomonadati</taxon>
        <taxon>Pseudomonadota</taxon>
        <taxon>Betaproteobacteria</taxon>
        <taxon>Burkholderiales</taxon>
        <taxon>Burkholderiaceae</taxon>
        <taxon>Burkholderia</taxon>
        <taxon>Burkholderia cepacia complex</taxon>
    </lineage>
</organism>
<dbReference type="EMBL" id="LPJX01000043">
    <property type="protein sequence ID" value="KWF64237.1"/>
    <property type="molecule type" value="Genomic_DNA"/>
</dbReference>
<dbReference type="GO" id="GO:0003824">
    <property type="term" value="F:catalytic activity"/>
    <property type="evidence" value="ECO:0007669"/>
    <property type="project" value="InterPro"/>
</dbReference>
<dbReference type="InterPro" id="IPR001753">
    <property type="entry name" value="Enoyl-CoA_hydra/iso"/>
</dbReference>
<accession>A0A132EZC7</accession>
<dbReference type="InterPro" id="IPR029045">
    <property type="entry name" value="ClpP/crotonase-like_dom_sf"/>
</dbReference>
<evidence type="ECO:0000256" key="2">
    <source>
        <dbReference type="RuleBase" id="RU003707"/>
    </source>
</evidence>
<dbReference type="Gene3D" id="3.90.226.10">
    <property type="entry name" value="2-enoyl-CoA Hydratase, Chain A, domain 1"/>
    <property type="match status" value="1"/>
</dbReference>
<dbReference type="PROSITE" id="PS00166">
    <property type="entry name" value="ENOYL_COA_HYDRATASE"/>
    <property type="match status" value="1"/>
</dbReference>
<protein>
    <submittedName>
        <fullName evidence="3">Enoyl-CoA hydratase</fullName>
    </submittedName>
</protein>
<gene>
    <name evidence="3" type="ORF">WT57_21530</name>
</gene>
<dbReference type="Proteomes" id="UP000061512">
    <property type="component" value="Unassembled WGS sequence"/>
</dbReference>
<comment type="similarity">
    <text evidence="1 2">Belongs to the enoyl-CoA hydratase/isomerase family.</text>
</comment>